<feature type="region of interest" description="Disordered" evidence="1">
    <location>
        <begin position="197"/>
        <end position="292"/>
    </location>
</feature>
<name>A0A4V4H6G3_MUSBA</name>
<dbReference type="EMBL" id="PYDT01000005">
    <property type="protein sequence ID" value="THU59846.1"/>
    <property type="molecule type" value="Genomic_DNA"/>
</dbReference>
<comment type="caution">
    <text evidence="3">The sequence shown here is derived from an EMBL/GenBank/DDBJ whole genome shotgun (WGS) entry which is preliminary data.</text>
</comment>
<feature type="compositionally biased region" description="Basic and acidic residues" evidence="1">
    <location>
        <begin position="197"/>
        <end position="213"/>
    </location>
</feature>
<accession>A0A4V4H6G3</accession>
<feature type="signal peptide" evidence="2">
    <location>
        <begin position="1"/>
        <end position="29"/>
    </location>
</feature>
<dbReference type="PANTHER" id="PTHR46741">
    <property type="entry name" value="OS09G0413600 PROTEIN"/>
    <property type="match status" value="1"/>
</dbReference>
<dbReference type="InterPro" id="IPR012870">
    <property type="entry name" value="DUF1666"/>
</dbReference>
<keyword evidence="4" id="KW-1185">Reference proteome</keyword>
<feature type="chain" id="PRO_5020977276" evidence="2">
    <location>
        <begin position="30"/>
        <end position="681"/>
    </location>
</feature>
<proteinExistence type="predicted"/>
<organism evidence="3 4">
    <name type="scientific">Musa balbisiana</name>
    <name type="common">Banana</name>
    <dbReference type="NCBI Taxonomy" id="52838"/>
    <lineage>
        <taxon>Eukaryota</taxon>
        <taxon>Viridiplantae</taxon>
        <taxon>Streptophyta</taxon>
        <taxon>Embryophyta</taxon>
        <taxon>Tracheophyta</taxon>
        <taxon>Spermatophyta</taxon>
        <taxon>Magnoliopsida</taxon>
        <taxon>Liliopsida</taxon>
        <taxon>Zingiberales</taxon>
        <taxon>Musaceae</taxon>
        <taxon>Musa</taxon>
    </lineage>
</organism>
<dbReference type="Pfam" id="PF07891">
    <property type="entry name" value="DUF1666"/>
    <property type="match status" value="1"/>
</dbReference>
<keyword evidence="2" id="KW-0732">Signal</keyword>
<feature type="region of interest" description="Disordered" evidence="1">
    <location>
        <begin position="76"/>
        <end position="99"/>
    </location>
</feature>
<protein>
    <submittedName>
        <fullName evidence="3">Uncharacterized protein</fullName>
    </submittedName>
</protein>
<dbReference type="PANTHER" id="PTHR46741:SF2">
    <property type="entry name" value="RIBOSOMAL PROTEIN L34AE"/>
    <property type="match status" value="1"/>
</dbReference>
<feature type="compositionally biased region" description="Basic and acidic residues" evidence="1">
    <location>
        <begin position="270"/>
        <end position="287"/>
    </location>
</feature>
<reference evidence="3 4" key="1">
    <citation type="journal article" date="2019" name="Nat. Plants">
        <title>Genome sequencing of Musa balbisiana reveals subgenome evolution and function divergence in polyploid bananas.</title>
        <authorList>
            <person name="Yao X."/>
        </authorList>
    </citation>
    <scope>NUCLEOTIDE SEQUENCE [LARGE SCALE GENOMIC DNA]</scope>
    <source>
        <strain evidence="4">cv. DH-PKW</strain>
        <tissue evidence="3">Leaves</tissue>
    </source>
</reference>
<evidence type="ECO:0000313" key="3">
    <source>
        <dbReference type="EMBL" id="THU59846.1"/>
    </source>
</evidence>
<gene>
    <name evidence="3" type="ORF">C4D60_Mb07t06330</name>
</gene>
<dbReference type="STRING" id="52838.A0A4V4H6G3"/>
<dbReference type="AlphaFoldDB" id="A0A4V4H6G3"/>
<evidence type="ECO:0000256" key="2">
    <source>
        <dbReference type="SAM" id="SignalP"/>
    </source>
</evidence>
<evidence type="ECO:0000313" key="4">
    <source>
        <dbReference type="Proteomes" id="UP000317650"/>
    </source>
</evidence>
<dbReference type="Proteomes" id="UP000317650">
    <property type="component" value="Chromosome 7"/>
</dbReference>
<evidence type="ECO:0000256" key="1">
    <source>
        <dbReference type="SAM" id="MobiDB-lite"/>
    </source>
</evidence>
<feature type="compositionally biased region" description="Acidic residues" evidence="1">
    <location>
        <begin position="214"/>
        <end position="223"/>
    </location>
</feature>
<sequence>MLSGKGVVGAAAAAASFLCSCMLRELAVSVCVACRDGRGGASQRDERKGLPESLGEKEESCVRFKFQHQISNYQRGNCDEEPEAALPVDGGDESSHGFSSEKDFRGFMEEPKATTSCAELDSGAEAAAAADDAVHNASDSIEIKDKILPRNSEVVEENGACSLSEEFSGFDSETDSISMSDGYSVHDLVVDSDGFLSERDFDGEEEQLRKSPNQEEEEEEEADERLQETTNLPCSHAPQIEFTDSSDDDLDSTSRGCSPMKSPEEVLDAEEARDGSDAAADKSEKKNQFKVSGDEEYGELELLWEHQDLIEQLRMELRRARDIGLPTILEESESPRTVEDLKPLKMDESFLHEDPLDELHWAYRSYRERMRKFDILNYQKMYAIGFLQVNDPLRSLGPRKTLALAISSILSQSFWSIRRKPSSEPSDKFIKELQSDLEVVYVGQTCLSWEFLRWQYEKARELPESDPYRSHHFNQVAGEFQQFQVVIQRFVENETFQGPRLPNYIRNRCVLRNLLQVPLIREDGAREKMEDHQKGCCDITSEMIEDVMEESIRIFWEFVKADKDETPGILKGFMGTHVDLQDPSDFDLMEDIQSDLHKKEKKLKDIVRTGNCIVKKFKRPKEDRSNQDLFFSQVDLKLVARVLRMSTITTDQLVWCHKKLSKIRLVERKIYREPSFLLFPC</sequence>
<dbReference type="PROSITE" id="PS51257">
    <property type="entry name" value="PROKAR_LIPOPROTEIN"/>
    <property type="match status" value="1"/>
</dbReference>